<evidence type="ECO:0000313" key="4">
    <source>
        <dbReference type="EMBL" id="SFK61659.1"/>
    </source>
</evidence>
<name>A0AA94HDC4_9STAP</name>
<sequence>MKKYLLTGGFAAMLLLAACGNEEPETAEESTEEETTEESTEEETSESAEASESTEEETTESTSKDTTEKVAEEAQKEGVETIKAVEPGETTQIENVNVTVNKAQINRVEVTEELATFLDGYEAGEKVDNLVIEYTVENTTEAPRDFYIDQAVMVTSTGQQIDPEMFLAEGITGSMLGAIEYTGSVPYLMEEGAGDEIEWVEVNIPAMMDGESYERVSDETKLRIEF</sequence>
<dbReference type="InterPro" id="IPR029050">
    <property type="entry name" value="Immunoprotect_excell_Ig-like"/>
</dbReference>
<protein>
    <recommendedName>
        <fullName evidence="6">DUF4352 domain-containing protein</fullName>
    </recommendedName>
</protein>
<feature type="chain" id="PRO_5041678884" description="DUF4352 domain-containing protein" evidence="3">
    <location>
        <begin position="18"/>
        <end position="226"/>
    </location>
</feature>
<dbReference type="RefSeq" id="WP_052749860.1">
    <property type="nucleotide sequence ID" value="NZ_CP011366.1"/>
</dbReference>
<evidence type="ECO:0000313" key="5">
    <source>
        <dbReference type="Proteomes" id="UP000183090"/>
    </source>
</evidence>
<dbReference type="AlphaFoldDB" id="A0AA94HDC4"/>
<evidence type="ECO:0000256" key="1">
    <source>
        <dbReference type="ARBA" id="ARBA00022729"/>
    </source>
</evidence>
<comment type="caution">
    <text evidence="4">The sequence shown here is derived from an EMBL/GenBank/DDBJ whole genome shotgun (WGS) entry which is preliminary data.</text>
</comment>
<feature type="signal peptide" evidence="3">
    <location>
        <begin position="1"/>
        <end position="17"/>
    </location>
</feature>
<evidence type="ECO:0008006" key="6">
    <source>
        <dbReference type="Google" id="ProtNLM"/>
    </source>
</evidence>
<keyword evidence="1 3" id="KW-0732">Signal</keyword>
<gene>
    <name evidence="4" type="ORF">SAMN05216235_0850</name>
</gene>
<dbReference type="PROSITE" id="PS51257">
    <property type="entry name" value="PROKAR_LIPOPROTEIN"/>
    <property type="match status" value="1"/>
</dbReference>
<organism evidence="4 5">
    <name type="scientific">Salinicoccus halodurans</name>
    <dbReference type="NCBI Taxonomy" id="407035"/>
    <lineage>
        <taxon>Bacteria</taxon>
        <taxon>Bacillati</taxon>
        <taxon>Bacillota</taxon>
        <taxon>Bacilli</taxon>
        <taxon>Bacillales</taxon>
        <taxon>Staphylococcaceae</taxon>
        <taxon>Salinicoccus</taxon>
    </lineage>
</organism>
<dbReference type="EMBL" id="FOTB01000001">
    <property type="protein sequence ID" value="SFK61659.1"/>
    <property type="molecule type" value="Genomic_DNA"/>
</dbReference>
<accession>A0AA94HDC4</accession>
<reference evidence="4 5" key="1">
    <citation type="submission" date="2016-10" db="EMBL/GenBank/DDBJ databases">
        <authorList>
            <person name="Varghese N."/>
            <person name="Submissions S."/>
        </authorList>
    </citation>
    <scope>NUCLEOTIDE SEQUENCE [LARGE SCALE GENOMIC DNA]</scope>
    <source>
        <strain evidence="4 5">CGMCC 1.6501</strain>
    </source>
</reference>
<feature type="region of interest" description="Disordered" evidence="2">
    <location>
        <begin position="20"/>
        <end position="87"/>
    </location>
</feature>
<feature type="compositionally biased region" description="Basic and acidic residues" evidence="2">
    <location>
        <begin position="62"/>
        <end position="80"/>
    </location>
</feature>
<evidence type="ECO:0000256" key="2">
    <source>
        <dbReference type="SAM" id="MobiDB-lite"/>
    </source>
</evidence>
<dbReference type="Gene3D" id="2.60.40.1240">
    <property type="match status" value="1"/>
</dbReference>
<evidence type="ECO:0000256" key="3">
    <source>
        <dbReference type="SAM" id="SignalP"/>
    </source>
</evidence>
<proteinExistence type="predicted"/>
<feature type="compositionally biased region" description="Acidic residues" evidence="2">
    <location>
        <begin position="22"/>
        <end position="46"/>
    </location>
</feature>
<dbReference type="Proteomes" id="UP000183090">
    <property type="component" value="Unassembled WGS sequence"/>
</dbReference>